<sequence length="108" mass="11711">MLDPKVNAPRDAINGETMISDPWRETFSVPTSSPQVWRPTVEPHPLIAAAGVTGADQLTAGNPSPAQLSSAAVLLQDELKLPVSQNQQLCQQIEKALTLLWWAEDQPS</sequence>
<protein>
    <submittedName>
        <fullName evidence="1">Uncharacterized protein</fullName>
    </submittedName>
</protein>
<accession>B8HJQ8</accession>
<reference evidence="1" key="1">
    <citation type="submission" date="2009-01" db="EMBL/GenBank/DDBJ databases">
        <title>Complete sequence of chromosome Cyanothece sp. PCC 7425.</title>
        <authorList>
            <consortium name="US DOE Joint Genome Institute"/>
            <person name="Lucas S."/>
            <person name="Copeland A."/>
            <person name="Lapidus A."/>
            <person name="Glavina del Rio T."/>
            <person name="Dalin E."/>
            <person name="Tice H."/>
            <person name="Bruce D."/>
            <person name="Goodwin L."/>
            <person name="Pitluck S."/>
            <person name="Sims D."/>
            <person name="Meineke L."/>
            <person name="Brettin T."/>
            <person name="Detter J.C."/>
            <person name="Han C."/>
            <person name="Larimer F."/>
            <person name="Land M."/>
            <person name="Hauser L."/>
            <person name="Kyrpides N."/>
            <person name="Ovchinnikova G."/>
            <person name="Liberton M."/>
            <person name="Stoeckel J."/>
            <person name="Banerjee A."/>
            <person name="Singh A."/>
            <person name="Page L."/>
            <person name="Sato H."/>
            <person name="Zhao L."/>
            <person name="Sherman L."/>
            <person name="Pakrasi H."/>
            <person name="Richardson P."/>
        </authorList>
    </citation>
    <scope>NUCLEOTIDE SEQUENCE</scope>
    <source>
        <strain evidence="1">PCC 7425</strain>
    </source>
</reference>
<name>B8HJQ8_CYAP4</name>
<dbReference type="AlphaFoldDB" id="B8HJQ8"/>
<dbReference type="KEGG" id="cyn:Cyan7425_2658"/>
<dbReference type="STRING" id="395961.Cyan7425_2658"/>
<dbReference type="HOGENOM" id="CLU_2207617_0_0_3"/>
<organism evidence="1">
    <name type="scientific">Cyanothece sp. (strain PCC 7425 / ATCC 29141)</name>
    <dbReference type="NCBI Taxonomy" id="395961"/>
    <lineage>
        <taxon>Bacteria</taxon>
        <taxon>Bacillati</taxon>
        <taxon>Cyanobacteriota</taxon>
        <taxon>Cyanophyceae</taxon>
        <taxon>Gomontiellales</taxon>
        <taxon>Cyanothecaceae</taxon>
        <taxon>Cyanothece</taxon>
    </lineage>
</organism>
<dbReference type="EMBL" id="CP001344">
    <property type="protein sequence ID" value="ACL45011.1"/>
    <property type="molecule type" value="Genomic_DNA"/>
</dbReference>
<proteinExistence type="predicted"/>
<gene>
    <name evidence="1" type="ordered locus">Cyan7425_2658</name>
</gene>
<evidence type="ECO:0000313" key="1">
    <source>
        <dbReference type="EMBL" id="ACL45011.1"/>
    </source>
</evidence>